<evidence type="ECO:0000313" key="3">
    <source>
        <dbReference type="Proteomes" id="UP000314294"/>
    </source>
</evidence>
<evidence type="ECO:0000256" key="1">
    <source>
        <dbReference type="SAM" id="MobiDB-lite"/>
    </source>
</evidence>
<reference evidence="2 3" key="1">
    <citation type="submission" date="2019-03" db="EMBL/GenBank/DDBJ databases">
        <title>First draft genome of Liparis tanakae, snailfish: a comprehensive survey of snailfish specific genes.</title>
        <authorList>
            <person name="Kim W."/>
            <person name="Song I."/>
            <person name="Jeong J.-H."/>
            <person name="Kim D."/>
            <person name="Kim S."/>
            <person name="Ryu S."/>
            <person name="Song J.Y."/>
            <person name="Lee S.K."/>
        </authorList>
    </citation>
    <scope>NUCLEOTIDE SEQUENCE [LARGE SCALE GENOMIC DNA]</scope>
    <source>
        <tissue evidence="2">Muscle</tissue>
    </source>
</reference>
<sequence>MYFRGKPVLNGVVDLLQVHVVSDELIHHYLLVQGEVHSSVGHLGQHLAHGLTVILGVHEVGRPEHLGLLELIRIDVNGKDPLGSCGLAAHDRSQAHSSQTEHGTHPTAKETDFVQRGSGVDLSHSHLVHNSVLREGHCCPALDDLQGSGIWSYRELLSQFSRDLLLALDLLICANFPQLRKSI</sequence>
<feature type="region of interest" description="Disordered" evidence="1">
    <location>
        <begin position="87"/>
        <end position="108"/>
    </location>
</feature>
<evidence type="ECO:0000313" key="2">
    <source>
        <dbReference type="EMBL" id="TNN60935.1"/>
    </source>
</evidence>
<dbReference type="Proteomes" id="UP000314294">
    <property type="component" value="Unassembled WGS sequence"/>
</dbReference>
<proteinExistence type="predicted"/>
<dbReference type="AlphaFoldDB" id="A0A4Z2H6R1"/>
<name>A0A4Z2H6R1_9TELE</name>
<protein>
    <submittedName>
        <fullName evidence="2">Uncharacterized protein</fullName>
    </submittedName>
</protein>
<gene>
    <name evidence="2" type="ORF">EYF80_028815</name>
</gene>
<keyword evidence="3" id="KW-1185">Reference proteome</keyword>
<accession>A0A4Z2H6R1</accession>
<dbReference type="EMBL" id="SRLO01000324">
    <property type="protein sequence ID" value="TNN60935.1"/>
    <property type="molecule type" value="Genomic_DNA"/>
</dbReference>
<comment type="caution">
    <text evidence="2">The sequence shown here is derived from an EMBL/GenBank/DDBJ whole genome shotgun (WGS) entry which is preliminary data.</text>
</comment>
<organism evidence="2 3">
    <name type="scientific">Liparis tanakae</name>
    <name type="common">Tanaka's snailfish</name>
    <dbReference type="NCBI Taxonomy" id="230148"/>
    <lineage>
        <taxon>Eukaryota</taxon>
        <taxon>Metazoa</taxon>
        <taxon>Chordata</taxon>
        <taxon>Craniata</taxon>
        <taxon>Vertebrata</taxon>
        <taxon>Euteleostomi</taxon>
        <taxon>Actinopterygii</taxon>
        <taxon>Neopterygii</taxon>
        <taxon>Teleostei</taxon>
        <taxon>Neoteleostei</taxon>
        <taxon>Acanthomorphata</taxon>
        <taxon>Eupercaria</taxon>
        <taxon>Perciformes</taxon>
        <taxon>Cottioidei</taxon>
        <taxon>Cottales</taxon>
        <taxon>Liparidae</taxon>
        <taxon>Liparis</taxon>
    </lineage>
</organism>